<accession>A0A0V0QXQ6</accession>
<evidence type="ECO:0000313" key="2">
    <source>
        <dbReference type="Proteomes" id="UP000054937"/>
    </source>
</evidence>
<dbReference type="InterPro" id="IPR052648">
    <property type="entry name" value="Ser-tRNA(Sec)_kinase"/>
</dbReference>
<evidence type="ECO:0000313" key="1">
    <source>
        <dbReference type="EMBL" id="KRX07014.1"/>
    </source>
</evidence>
<sequence>MYKQNDQQAKGSIILLTGPPGTGKSYFFKQIKNDCEQNAKVYYIELDQVEQYCNNYLLINKKVESFSEQQDDIQHQQTQNGLQQIEKQKDQIIQELLNILVLESCVQNKFSQIKFQQQQQNFNNNENEQNDQIDEKKQFNNIIWKYSRDLSRQLLICLINYCKAAENQNDRQQYIIFVDDDFLLQSMRKKYYDIAFHNELNFLEIFLENTLENCLLQNKQRQGIKKLEDDNQKKKQANQLQIKKEYQQLLDNKQNQFTFFFQNIGTLSFNSSFERILQQFSQICNFKDQIV</sequence>
<dbReference type="InterPro" id="IPR027417">
    <property type="entry name" value="P-loop_NTPase"/>
</dbReference>
<dbReference type="AlphaFoldDB" id="A0A0V0QXQ6"/>
<gene>
    <name evidence="1" type="ORF">PPERSA_07177</name>
</gene>
<proteinExistence type="predicted"/>
<keyword evidence="2" id="KW-1185">Reference proteome</keyword>
<dbReference type="PANTHER" id="PTHR20873:SF0">
    <property type="entry name" value="L-SERYL-TRNA(SEC) KINASE"/>
    <property type="match status" value="1"/>
</dbReference>
<organism evidence="1 2">
    <name type="scientific">Pseudocohnilembus persalinus</name>
    <name type="common">Ciliate</name>
    <dbReference type="NCBI Taxonomy" id="266149"/>
    <lineage>
        <taxon>Eukaryota</taxon>
        <taxon>Sar</taxon>
        <taxon>Alveolata</taxon>
        <taxon>Ciliophora</taxon>
        <taxon>Intramacronucleata</taxon>
        <taxon>Oligohymenophorea</taxon>
        <taxon>Scuticociliatia</taxon>
        <taxon>Philasterida</taxon>
        <taxon>Pseudocohnilembidae</taxon>
        <taxon>Pseudocohnilembus</taxon>
    </lineage>
</organism>
<dbReference type="InParanoid" id="A0A0V0QXQ6"/>
<dbReference type="GO" id="GO:0016301">
    <property type="term" value="F:kinase activity"/>
    <property type="evidence" value="ECO:0007669"/>
    <property type="project" value="TreeGrafter"/>
</dbReference>
<reference evidence="1 2" key="1">
    <citation type="journal article" date="2015" name="Sci. Rep.">
        <title>Genome of the facultative scuticociliatosis pathogen Pseudocohnilembus persalinus provides insight into its virulence through horizontal gene transfer.</title>
        <authorList>
            <person name="Xiong J."/>
            <person name="Wang G."/>
            <person name="Cheng J."/>
            <person name="Tian M."/>
            <person name="Pan X."/>
            <person name="Warren A."/>
            <person name="Jiang C."/>
            <person name="Yuan D."/>
            <person name="Miao W."/>
        </authorList>
    </citation>
    <scope>NUCLEOTIDE SEQUENCE [LARGE SCALE GENOMIC DNA]</scope>
    <source>
        <strain evidence="1">36N120E</strain>
    </source>
</reference>
<name>A0A0V0QXQ6_PSEPJ</name>
<dbReference type="PANTHER" id="PTHR20873">
    <property type="entry name" value="L-SERYL-TRNA(SEC) KINASE"/>
    <property type="match status" value="1"/>
</dbReference>
<protein>
    <submittedName>
        <fullName evidence="1">p-loop containing nucleoside triphosphate hydrolase</fullName>
    </submittedName>
</protein>
<dbReference type="GO" id="GO:0016787">
    <property type="term" value="F:hydrolase activity"/>
    <property type="evidence" value="ECO:0007669"/>
    <property type="project" value="UniProtKB-KW"/>
</dbReference>
<dbReference type="EMBL" id="LDAU01000090">
    <property type="protein sequence ID" value="KRX07014.1"/>
    <property type="molecule type" value="Genomic_DNA"/>
</dbReference>
<keyword evidence="1" id="KW-0378">Hydrolase</keyword>
<dbReference type="SUPFAM" id="SSF52540">
    <property type="entry name" value="P-loop containing nucleoside triphosphate hydrolases"/>
    <property type="match status" value="1"/>
</dbReference>
<dbReference type="GO" id="GO:0000049">
    <property type="term" value="F:tRNA binding"/>
    <property type="evidence" value="ECO:0007669"/>
    <property type="project" value="TreeGrafter"/>
</dbReference>
<dbReference type="Gene3D" id="3.40.50.300">
    <property type="entry name" value="P-loop containing nucleotide triphosphate hydrolases"/>
    <property type="match status" value="1"/>
</dbReference>
<dbReference type="Proteomes" id="UP000054937">
    <property type="component" value="Unassembled WGS sequence"/>
</dbReference>
<comment type="caution">
    <text evidence="1">The sequence shown here is derived from an EMBL/GenBank/DDBJ whole genome shotgun (WGS) entry which is preliminary data.</text>
</comment>